<gene>
    <name evidence="5" type="primary">106058173</name>
</gene>
<feature type="domain" description="Peptidase M12A" evidence="4">
    <location>
        <begin position="339"/>
        <end position="417"/>
    </location>
</feature>
<dbReference type="VEuPathDB" id="VectorBase:BGLAX_039985"/>
<organism evidence="5 6">
    <name type="scientific">Biomphalaria glabrata</name>
    <name type="common">Bloodfluke planorb</name>
    <name type="synonym">Freshwater snail</name>
    <dbReference type="NCBI Taxonomy" id="6526"/>
    <lineage>
        <taxon>Eukaryota</taxon>
        <taxon>Metazoa</taxon>
        <taxon>Spiralia</taxon>
        <taxon>Lophotrochozoa</taxon>
        <taxon>Mollusca</taxon>
        <taxon>Gastropoda</taxon>
        <taxon>Heterobranchia</taxon>
        <taxon>Euthyneura</taxon>
        <taxon>Panpulmonata</taxon>
        <taxon>Hygrophila</taxon>
        <taxon>Lymnaeoidea</taxon>
        <taxon>Planorbidae</taxon>
        <taxon>Biomphalaria</taxon>
    </lineage>
</organism>
<proteinExistence type="predicted"/>
<name>A0A2C9KEC3_BIOGL</name>
<dbReference type="InterPro" id="IPR001506">
    <property type="entry name" value="Peptidase_M12A"/>
</dbReference>
<reference evidence="5" key="1">
    <citation type="submission" date="2020-05" db="UniProtKB">
        <authorList>
            <consortium name="EnsemblMetazoa"/>
        </authorList>
    </citation>
    <scope>IDENTIFICATION</scope>
    <source>
        <strain evidence="5">BB02</strain>
    </source>
</reference>
<dbReference type="PROSITE" id="PS51864">
    <property type="entry name" value="ASTACIN"/>
    <property type="match status" value="1"/>
</dbReference>
<evidence type="ECO:0000313" key="6">
    <source>
        <dbReference type="Proteomes" id="UP000076420"/>
    </source>
</evidence>
<dbReference type="KEGG" id="bgt:106058173"/>
<dbReference type="GO" id="GO:0006508">
    <property type="term" value="P:proteolysis"/>
    <property type="evidence" value="ECO:0007669"/>
    <property type="project" value="InterPro"/>
</dbReference>
<protein>
    <recommendedName>
        <fullName evidence="4">Peptidase M12A domain-containing protein</fullName>
    </recommendedName>
</protein>
<feature type="transmembrane region" description="Helical" evidence="3">
    <location>
        <begin position="244"/>
        <end position="265"/>
    </location>
</feature>
<keyword evidence="3" id="KW-0472">Membrane</keyword>
<dbReference type="Gene3D" id="3.40.390.10">
    <property type="entry name" value="Collagenase (Catalytic Domain)"/>
    <property type="match status" value="1"/>
</dbReference>
<dbReference type="AlphaFoldDB" id="A0A2C9KEC3"/>
<dbReference type="Proteomes" id="UP000076420">
    <property type="component" value="Unassembled WGS sequence"/>
</dbReference>
<evidence type="ECO:0000259" key="4">
    <source>
        <dbReference type="PROSITE" id="PS51864"/>
    </source>
</evidence>
<dbReference type="GO" id="GO:0004222">
    <property type="term" value="F:metalloendopeptidase activity"/>
    <property type="evidence" value="ECO:0007669"/>
    <property type="project" value="InterPro"/>
</dbReference>
<dbReference type="VEuPathDB" id="VectorBase:BGLAX_037395"/>
<evidence type="ECO:0000256" key="1">
    <source>
        <dbReference type="PROSITE-ProRule" id="PRU01211"/>
    </source>
</evidence>
<keyword evidence="3" id="KW-1133">Transmembrane helix</keyword>
<evidence type="ECO:0000256" key="3">
    <source>
        <dbReference type="SAM" id="Phobius"/>
    </source>
</evidence>
<feature type="transmembrane region" description="Helical" evidence="3">
    <location>
        <begin position="101"/>
        <end position="124"/>
    </location>
</feature>
<evidence type="ECO:0000313" key="5">
    <source>
        <dbReference type="EnsemblMetazoa" id="BGLB018181-PA"/>
    </source>
</evidence>
<dbReference type="EnsemblMetazoa" id="BGLB018181-RA">
    <property type="protein sequence ID" value="BGLB018181-PA"/>
    <property type="gene ID" value="BGLB018181"/>
</dbReference>
<feature type="region of interest" description="Disordered" evidence="2">
    <location>
        <begin position="271"/>
        <end position="315"/>
    </location>
</feature>
<dbReference type="InterPro" id="IPR024079">
    <property type="entry name" value="MetalloPept_cat_dom_sf"/>
</dbReference>
<feature type="transmembrane region" description="Helical" evidence="3">
    <location>
        <begin position="136"/>
        <end position="156"/>
    </location>
</feature>
<feature type="transmembrane region" description="Helical" evidence="3">
    <location>
        <begin position="197"/>
        <end position="218"/>
    </location>
</feature>
<sequence length="417" mass="45247">MSLFGESQCYNISEILGQVSGYVSTTEVSREQLAHLSVLLIYYVGQIDSKCGTKMDATNTTVAAAHAYMTNMTATPHGIGDFLNSVKCCCTLVSVVVSDTLVSVVVSGTIGSVVVSDTLVSAVVSDTLVSVVVSDTLVSVVVSGTIGSVVVILLLVTHLSVLLLVTQLAVLLLVTHLSVLLLVTHLSVLLLVTHLSLLLLLTHLSVLLLLMQLAVLLLKHLAETNHNHTSEGSETNSLVLKEKMVLSSVIKLIPLLLLVLTFSLGTPVKDDLEPPTTIEPETPAPPNVEESVTKEEVESNEEYENAGGEQSQVVKRELSRPGSVYRITLVEKGTTRGRRAVSNTNKIWPKKIPYIIETSYRNKGIYYTIVLKRAMQYLMDRVCITLVDVTGQISDTAWLTNNGFETQSYIRITDNGK</sequence>
<feature type="transmembrane region" description="Helical" evidence="3">
    <location>
        <begin position="168"/>
        <end position="191"/>
    </location>
</feature>
<evidence type="ECO:0000256" key="2">
    <source>
        <dbReference type="SAM" id="MobiDB-lite"/>
    </source>
</evidence>
<comment type="caution">
    <text evidence="1">Lacks conserved residue(s) required for the propagation of feature annotation.</text>
</comment>
<accession>A0A2C9KEC3</accession>
<keyword evidence="3" id="KW-0812">Transmembrane</keyword>
<dbReference type="VEuPathDB" id="VectorBase:BGLB018181"/>